<feature type="signal peptide" evidence="3">
    <location>
        <begin position="1"/>
        <end position="21"/>
    </location>
</feature>
<keyword evidence="2" id="KW-0812">Transmembrane</keyword>
<evidence type="ECO:0000313" key="6">
    <source>
        <dbReference type="EMBL" id="TVZ68871.1"/>
    </source>
</evidence>
<dbReference type="EMBL" id="CP054160">
    <property type="protein sequence ID" value="QKJ60680.1"/>
    <property type="molecule type" value="Genomic_DNA"/>
</dbReference>
<dbReference type="RefSeq" id="WP_037435676.1">
    <property type="nucleotide sequence ID" value="NZ_CAMKUH010000003.1"/>
</dbReference>
<gene>
    <name evidence="6" type="ORF">FHU10_1330</name>
    <name evidence="5" type="ORF">G9399_23320</name>
    <name evidence="7" type="ORF">NCTC12965_02153</name>
    <name evidence="4" type="ORF">RDT67_12385</name>
    <name evidence="8" type="ORF">RFB13_03480</name>
</gene>
<evidence type="ECO:0000313" key="7">
    <source>
        <dbReference type="EMBL" id="VTR25313.1"/>
    </source>
</evidence>
<evidence type="ECO:0000313" key="4">
    <source>
        <dbReference type="EMBL" id="MDQ9127231.1"/>
    </source>
</evidence>
<dbReference type="GeneID" id="30320771"/>
<keyword evidence="10" id="KW-1185">Reference proteome</keyword>
<name>A0A292A962_SERFO</name>
<keyword evidence="2" id="KW-1133">Transmembrane helix</keyword>
<reference evidence="6" key="3">
    <citation type="submission" date="2019-08" db="EMBL/GenBank/DDBJ databases">
        <title>Investigation of anaerobic lignin degradation for improved lignocellulosic biofuels.</title>
        <authorList>
            <person name="Deangelis K.PhD."/>
        </authorList>
    </citation>
    <scope>NUCLEOTIDE SEQUENCE [LARGE SCALE GENOMIC DNA]</scope>
    <source>
        <strain evidence="6">128R</strain>
    </source>
</reference>
<evidence type="ECO:0000313" key="8">
    <source>
        <dbReference type="EMBL" id="WMT15419.1"/>
    </source>
</evidence>
<evidence type="ECO:0008006" key="11">
    <source>
        <dbReference type="Google" id="ProtNLM"/>
    </source>
</evidence>
<feature type="transmembrane region" description="Helical" evidence="2">
    <location>
        <begin position="30"/>
        <end position="46"/>
    </location>
</feature>
<reference evidence="9" key="4">
    <citation type="submission" date="2020-03" db="EMBL/GenBank/DDBJ databases">
        <title>Genome sequences of seven Enterobacteriaceae strains isolated from Canadian wastewater treatment facilities.</title>
        <authorList>
            <person name="Huang H."/>
            <person name="Chmara J.T."/>
            <person name="Duceppe M.-O."/>
        </authorList>
    </citation>
    <scope>NUCLEOTIDE SEQUENCE [LARGE SCALE GENOMIC DNA]</scope>
    <source>
        <strain evidence="9">Biosolid 3</strain>
    </source>
</reference>
<dbReference type="EMBL" id="VISQ01000001">
    <property type="protein sequence ID" value="TVZ68871.1"/>
    <property type="molecule type" value="Genomic_DNA"/>
</dbReference>
<dbReference type="EMBL" id="CABEEZ010000039">
    <property type="protein sequence ID" value="VTR25313.1"/>
    <property type="molecule type" value="Genomic_DNA"/>
</dbReference>
<dbReference type="Proteomes" id="UP000503464">
    <property type="component" value="Chromosome"/>
</dbReference>
<reference evidence="5" key="5">
    <citation type="submission" date="2022-06" db="EMBL/GenBank/DDBJ databases">
        <title>Genome sequences of seven Enterobacteriaceae strains isolated from Canadian wastewater treatment facilities.</title>
        <authorList>
            <person name="Huang H."/>
            <person name="Chmara J.T."/>
            <person name="Duceppe M.-O."/>
        </authorList>
    </citation>
    <scope>NUCLEOTIDE SEQUENCE</scope>
    <source>
        <strain evidence="5">HH13</strain>
    </source>
</reference>
<dbReference type="Proteomes" id="UP001224622">
    <property type="component" value="Unassembled WGS sequence"/>
</dbReference>
<evidence type="ECO:0000256" key="2">
    <source>
        <dbReference type="SAM" id="Phobius"/>
    </source>
</evidence>
<feature type="chain" id="PRO_5044572667" description="Lipoprotein" evidence="3">
    <location>
        <begin position="22"/>
        <end position="89"/>
    </location>
</feature>
<feature type="region of interest" description="Disordered" evidence="1">
    <location>
        <begin position="49"/>
        <end position="89"/>
    </location>
</feature>
<dbReference type="AlphaFoldDB" id="A0A292A962"/>
<dbReference type="PROSITE" id="PS51257">
    <property type="entry name" value="PROKAR_LIPOPROTEIN"/>
    <property type="match status" value="1"/>
</dbReference>
<dbReference type="EMBL" id="JAVIGA010000011">
    <property type="protein sequence ID" value="MDQ9127231.1"/>
    <property type="molecule type" value="Genomic_DNA"/>
</dbReference>
<dbReference type="EMBL" id="CP133586">
    <property type="protein sequence ID" value="WMT15419.1"/>
    <property type="molecule type" value="Genomic_DNA"/>
</dbReference>
<organism evidence="6">
    <name type="scientific">Serratia fonticola</name>
    <dbReference type="NCBI Taxonomy" id="47917"/>
    <lineage>
        <taxon>Bacteria</taxon>
        <taxon>Pseudomonadati</taxon>
        <taxon>Pseudomonadota</taxon>
        <taxon>Gammaproteobacteria</taxon>
        <taxon>Enterobacterales</taxon>
        <taxon>Yersiniaceae</taxon>
        <taxon>Serratia</taxon>
    </lineage>
</organism>
<evidence type="ECO:0000256" key="3">
    <source>
        <dbReference type="SAM" id="SignalP"/>
    </source>
</evidence>
<reference evidence="7" key="1">
    <citation type="submission" date="2019-05" db="EMBL/GenBank/DDBJ databases">
        <authorList>
            <consortium name="Pathogen Informatics"/>
        </authorList>
    </citation>
    <scope>NUCLEOTIDE SEQUENCE [LARGE SCALE GENOMIC DNA]</scope>
    <source>
        <strain evidence="7">NCTC12965</strain>
    </source>
</reference>
<reference evidence="4" key="7">
    <citation type="submission" date="2023-08" db="EMBL/GenBank/DDBJ databases">
        <title>The Comparative Genomic Analysis of Yersiniaceae from Polar Regions.</title>
        <authorList>
            <person name="Goncharov A."/>
            <person name="Aslanov B."/>
            <person name="Kolodzhieva V."/>
            <person name="Azarov D."/>
            <person name="Mochov A."/>
            <person name="Lebedeva E."/>
        </authorList>
    </citation>
    <scope>NUCLEOTIDE SEQUENCE</scope>
    <source>
        <strain evidence="4">Vf</strain>
    </source>
</reference>
<evidence type="ECO:0000313" key="5">
    <source>
        <dbReference type="EMBL" id="QKJ60680.1"/>
    </source>
</evidence>
<evidence type="ECO:0000313" key="9">
    <source>
        <dbReference type="Proteomes" id="UP000503464"/>
    </source>
</evidence>
<keyword evidence="2" id="KW-0472">Membrane</keyword>
<dbReference type="Proteomes" id="UP001235341">
    <property type="component" value="Chromosome"/>
</dbReference>
<reference evidence="6" key="2">
    <citation type="submission" date="2019-06" db="EMBL/GenBank/DDBJ databases">
        <authorList>
            <person name="Deangelis K."/>
            <person name="Huntemann M."/>
            <person name="Clum A."/>
            <person name="Pillay M."/>
            <person name="Palaniappan K."/>
            <person name="Varghese N."/>
            <person name="Mikhailova N."/>
            <person name="Stamatis D."/>
            <person name="Reddy T."/>
            <person name="Daum C."/>
            <person name="Shapiro N."/>
            <person name="Ivanova N."/>
            <person name="Kyrpides N."/>
            <person name="Woyke T."/>
        </authorList>
    </citation>
    <scope>NUCLEOTIDE SEQUENCE [LARGE SCALE GENOMIC DNA]</scope>
    <source>
        <strain evidence="6">128R</strain>
    </source>
</reference>
<feature type="compositionally biased region" description="Basic and acidic residues" evidence="1">
    <location>
        <begin position="52"/>
        <end position="83"/>
    </location>
</feature>
<sequence>MVKSLRNPLIGLLCLSTVGCANMTNDEVAITGVVIGLGALVALALLSDGDDDKGHKVPPRKEHGNRGDHKGGDKHGYGKDHGKGHPGRR</sequence>
<evidence type="ECO:0000256" key="1">
    <source>
        <dbReference type="SAM" id="MobiDB-lite"/>
    </source>
</evidence>
<protein>
    <recommendedName>
        <fullName evidence="11">Lipoprotein</fullName>
    </recommendedName>
</protein>
<proteinExistence type="predicted"/>
<reference evidence="8 10" key="6">
    <citation type="submission" date="2023-08" db="EMBL/GenBank/DDBJ databases">
        <title>Complete Genome and Methylome dissection of Serratia fonticola NEB369.</title>
        <authorList>
            <person name="Fomenkov A."/>
            <person name="Roberts R.D."/>
        </authorList>
    </citation>
    <scope>NUCLEOTIDE SEQUENCE [LARGE SCALE GENOMIC DNA]</scope>
    <source>
        <strain evidence="8 10">NEB369</strain>
    </source>
</reference>
<accession>A0A292A962</accession>
<keyword evidence="3" id="KW-0732">Signal</keyword>
<evidence type="ECO:0000313" key="10">
    <source>
        <dbReference type="Proteomes" id="UP001235341"/>
    </source>
</evidence>